<organism evidence="1 2">
    <name type="scientific">Deinococcus ruber</name>
    <dbReference type="NCBI Taxonomy" id="1848197"/>
    <lineage>
        <taxon>Bacteria</taxon>
        <taxon>Thermotogati</taxon>
        <taxon>Deinococcota</taxon>
        <taxon>Deinococci</taxon>
        <taxon>Deinococcales</taxon>
        <taxon>Deinococcaceae</taxon>
        <taxon>Deinococcus</taxon>
    </lineage>
</organism>
<reference evidence="1" key="2">
    <citation type="submission" date="2020-09" db="EMBL/GenBank/DDBJ databases">
        <authorList>
            <person name="Sun Q."/>
            <person name="Ohkuma M."/>
        </authorList>
    </citation>
    <scope>NUCLEOTIDE SEQUENCE</scope>
    <source>
        <strain evidence="1">JCM 31311</strain>
    </source>
</reference>
<dbReference type="SUPFAM" id="SSF52540">
    <property type="entry name" value="P-loop containing nucleoside triphosphate hydrolases"/>
    <property type="match status" value="1"/>
</dbReference>
<dbReference type="PANTHER" id="PTHR37816">
    <property type="entry name" value="YALI0E33011P"/>
    <property type="match status" value="1"/>
</dbReference>
<dbReference type="InterPro" id="IPR027417">
    <property type="entry name" value="P-loop_NTPase"/>
</dbReference>
<proteinExistence type="predicted"/>
<sequence>MQRILVIGSPGAGKSTFSQQLAARTGLPLTHLDDEYWLPGWVRPAGDVWEARIRDLIAAERWILDGNYTSTVLLRARRAETVIVLAYPRLLCLFRAVRRALFNLRPDAKALGREPLDMEFLRFIWKFPEVQRRQLAELKSVVGLNVVLLTSDAQARAWLAQTLSA</sequence>
<name>A0A918C764_9DEIO</name>
<comment type="caution">
    <text evidence="1">The sequence shown here is derived from an EMBL/GenBank/DDBJ whole genome shotgun (WGS) entry which is preliminary data.</text>
</comment>
<dbReference type="Gene3D" id="3.40.50.300">
    <property type="entry name" value="P-loop containing nucleotide triphosphate hydrolases"/>
    <property type="match status" value="1"/>
</dbReference>
<dbReference type="AlphaFoldDB" id="A0A918C764"/>
<evidence type="ECO:0000313" key="1">
    <source>
        <dbReference type="EMBL" id="GGR08356.1"/>
    </source>
</evidence>
<dbReference type="RefSeq" id="WP_189090177.1">
    <property type="nucleotide sequence ID" value="NZ_BMQL01000010.1"/>
</dbReference>
<dbReference type="Proteomes" id="UP000603865">
    <property type="component" value="Unassembled WGS sequence"/>
</dbReference>
<evidence type="ECO:0000313" key="2">
    <source>
        <dbReference type="Proteomes" id="UP000603865"/>
    </source>
</evidence>
<protein>
    <submittedName>
        <fullName evidence="1">DNA topology modulation protein FlaR</fullName>
    </submittedName>
</protein>
<dbReference type="PANTHER" id="PTHR37816:SF1">
    <property type="entry name" value="TOXIN"/>
    <property type="match status" value="1"/>
</dbReference>
<accession>A0A918C764</accession>
<keyword evidence="2" id="KW-1185">Reference proteome</keyword>
<dbReference type="EMBL" id="BMQL01000010">
    <property type="protein sequence ID" value="GGR08356.1"/>
    <property type="molecule type" value="Genomic_DNA"/>
</dbReference>
<gene>
    <name evidence="1" type="ORF">GCM10008957_21370</name>
</gene>
<reference evidence="1" key="1">
    <citation type="journal article" date="2014" name="Int. J. Syst. Evol. Microbiol.">
        <title>Complete genome sequence of Corynebacterium casei LMG S-19264T (=DSM 44701T), isolated from a smear-ripened cheese.</title>
        <authorList>
            <consortium name="US DOE Joint Genome Institute (JGI-PGF)"/>
            <person name="Walter F."/>
            <person name="Albersmeier A."/>
            <person name="Kalinowski J."/>
            <person name="Ruckert C."/>
        </authorList>
    </citation>
    <scope>NUCLEOTIDE SEQUENCE</scope>
    <source>
        <strain evidence="1">JCM 31311</strain>
    </source>
</reference>
<dbReference type="InterPro" id="IPR052922">
    <property type="entry name" value="Cytidylate_Kinase-2"/>
</dbReference>